<dbReference type="SUPFAM" id="SSF55154">
    <property type="entry name" value="CYTH-like phosphatases"/>
    <property type="match status" value="1"/>
</dbReference>
<dbReference type="InterPro" id="IPR009195">
    <property type="entry name" value="Uncharacterised_YjbK"/>
</dbReference>
<sequence length="193" mass="22483">MAKEIEIEFKNMLTKDEFQQLLTTYFPDTPAFSQTNCYFDTPDNTLKEKSMGLRLRKRQGKNECTLKVPTSNTNAYQEITDSLTEKEINTLIKEERVPLGRDVANYLESIGVAVTDLKKIGFLTTYRREKKLNNECLLVLDESHFGKTVDYELEMEVTESKKGELFFNDFLIKENIKRHPASKKIARMIEYQS</sequence>
<dbReference type="InterPro" id="IPR023577">
    <property type="entry name" value="CYTH_domain"/>
</dbReference>
<evidence type="ECO:0000313" key="2">
    <source>
        <dbReference type="EMBL" id="OPF87322.1"/>
    </source>
</evidence>
<evidence type="ECO:0000313" key="3">
    <source>
        <dbReference type="Proteomes" id="UP000189970"/>
    </source>
</evidence>
<dbReference type="SMART" id="SM01118">
    <property type="entry name" value="CYTH"/>
    <property type="match status" value="1"/>
</dbReference>
<reference evidence="2 3" key="1">
    <citation type="submission" date="2017-02" db="EMBL/GenBank/DDBJ databases">
        <title>Vagococcus cremeus sp. nov., isolated from the small intestine of a marten, Martes flavigula.</title>
        <authorList>
            <person name="Tak E.J."/>
            <person name="Bae J.-W."/>
        </authorList>
    </citation>
    <scope>NUCLEOTIDE SEQUENCE [LARGE SCALE GENOMIC DNA]</scope>
    <source>
        <strain evidence="2 3">D7T301</strain>
    </source>
</reference>
<comment type="caution">
    <text evidence="2">The sequence shown here is derived from an EMBL/GenBank/DDBJ whole genome shotgun (WGS) entry which is preliminary data.</text>
</comment>
<dbReference type="AlphaFoldDB" id="A0A1V4DFR0"/>
<dbReference type="Proteomes" id="UP000189970">
    <property type="component" value="Unassembled WGS sequence"/>
</dbReference>
<protein>
    <recommendedName>
        <fullName evidence="1">CYTH domain-containing protein</fullName>
    </recommendedName>
</protein>
<dbReference type="Gene3D" id="2.40.320.10">
    <property type="entry name" value="Hypothetical Protein Pfu-838710-001"/>
    <property type="match status" value="1"/>
</dbReference>
<proteinExistence type="predicted"/>
<keyword evidence="3" id="KW-1185">Reference proteome</keyword>
<dbReference type="PIRSF" id="PIRSF012526">
    <property type="entry name" value="CYTH_UCP012526"/>
    <property type="match status" value="1"/>
</dbReference>
<accession>A0A1V4DFR0</accession>
<dbReference type="CDD" id="cd07762">
    <property type="entry name" value="CYTH-like_Pase_1"/>
    <property type="match status" value="1"/>
</dbReference>
<evidence type="ECO:0000259" key="1">
    <source>
        <dbReference type="PROSITE" id="PS51707"/>
    </source>
</evidence>
<dbReference type="EMBL" id="MVAB01000001">
    <property type="protein sequence ID" value="OPF87322.1"/>
    <property type="molecule type" value="Genomic_DNA"/>
</dbReference>
<feature type="domain" description="CYTH" evidence="1">
    <location>
        <begin position="4"/>
        <end position="193"/>
    </location>
</feature>
<organism evidence="2 3">
    <name type="scientific">Vagococcus martis</name>
    <dbReference type="NCBI Taxonomy" id="1768210"/>
    <lineage>
        <taxon>Bacteria</taxon>
        <taxon>Bacillati</taxon>
        <taxon>Bacillota</taxon>
        <taxon>Bacilli</taxon>
        <taxon>Lactobacillales</taxon>
        <taxon>Enterococcaceae</taxon>
        <taxon>Vagococcus</taxon>
    </lineage>
</organism>
<gene>
    <name evidence="2" type="ORF">BW731_03400</name>
</gene>
<dbReference type="InterPro" id="IPR033469">
    <property type="entry name" value="CYTH-like_dom_sf"/>
</dbReference>
<dbReference type="Pfam" id="PF01928">
    <property type="entry name" value="CYTH"/>
    <property type="match status" value="1"/>
</dbReference>
<dbReference type="RefSeq" id="WP_079345733.1">
    <property type="nucleotide sequence ID" value="NZ_MVAB01000001.1"/>
</dbReference>
<name>A0A1V4DFR0_9ENTE</name>
<dbReference type="PROSITE" id="PS51707">
    <property type="entry name" value="CYTH"/>
    <property type="match status" value="1"/>
</dbReference>